<dbReference type="RefSeq" id="XP_070921214.1">
    <property type="nucleotide sequence ID" value="XM_071065113.1"/>
</dbReference>
<evidence type="ECO:0000313" key="2">
    <source>
        <dbReference type="EMBL" id="GAB1319484.1"/>
    </source>
</evidence>
<dbReference type="GeneID" id="98180436"/>
<dbReference type="Proteomes" id="UP001628179">
    <property type="component" value="Unassembled WGS sequence"/>
</dbReference>
<evidence type="ECO:0000256" key="1">
    <source>
        <dbReference type="SAM" id="MobiDB-lite"/>
    </source>
</evidence>
<sequence>MSSRSRRATSAAPSIRSPSLHPQAQTFEANTLDATAPIELGLSSQAPQEQLYWLGLVWLASESDEVGEGPRGKAGNAGGLVIWHNKPVRSDFHLTTVSLPHVSLLFAAEKRRCAVLENGGHDAGAEGLIDGDDDGLQTVPPPLVGRLYFFEETERSEDIDSDSHQWRQHLDRIAPVVARAPQQSDQAGELNAKQAALGDWGVVATMHPK</sequence>
<accession>A0ABQ0GP18</accession>
<evidence type="ECO:0000313" key="3">
    <source>
        <dbReference type="Proteomes" id="UP001628179"/>
    </source>
</evidence>
<name>A0ABQ0GP18_9PEZI</name>
<proteinExistence type="predicted"/>
<reference evidence="2 3" key="1">
    <citation type="submission" date="2024-09" db="EMBL/GenBank/DDBJ databases">
        <title>Itraconazole resistance in Madurella fahalii resulting from another homologue of gene encoding cytochrome P450 14-alpha sterol demethylase (CYP51).</title>
        <authorList>
            <person name="Yoshioka I."/>
            <person name="Fahal A.H."/>
            <person name="Kaneko S."/>
            <person name="Yaguchi T."/>
        </authorList>
    </citation>
    <scope>NUCLEOTIDE SEQUENCE [LARGE SCALE GENOMIC DNA]</scope>
    <source>
        <strain evidence="2 3">IFM 68171</strain>
    </source>
</reference>
<feature type="region of interest" description="Disordered" evidence="1">
    <location>
        <begin position="1"/>
        <end position="23"/>
    </location>
</feature>
<gene>
    <name evidence="2" type="ORF">MFIFM68171_09694</name>
</gene>
<organism evidence="2 3">
    <name type="scientific">Madurella fahalii</name>
    <dbReference type="NCBI Taxonomy" id="1157608"/>
    <lineage>
        <taxon>Eukaryota</taxon>
        <taxon>Fungi</taxon>
        <taxon>Dikarya</taxon>
        <taxon>Ascomycota</taxon>
        <taxon>Pezizomycotina</taxon>
        <taxon>Sordariomycetes</taxon>
        <taxon>Sordariomycetidae</taxon>
        <taxon>Sordariales</taxon>
        <taxon>Sordariales incertae sedis</taxon>
        <taxon>Madurella</taxon>
    </lineage>
</organism>
<comment type="caution">
    <text evidence="2">The sequence shown here is derived from an EMBL/GenBank/DDBJ whole genome shotgun (WGS) entry which is preliminary data.</text>
</comment>
<dbReference type="EMBL" id="BAAFSV010000005">
    <property type="protein sequence ID" value="GAB1319484.1"/>
    <property type="molecule type" value="Genomic_DNA"/>
</dbReference>
<keyword evidence="3" id="KW-1185">Reference proteome</keyword>
<protein>
    <submittedName>
        <fullName evidence="2">Uncharacterized protein</fullName>
    </submittedName>
</protein>
<feature type="compositionally biased region" description="Low complexity" evidence="1">
    <location>
        <begin position="8"/>
        <end position="19"/>
    </location>
</feature>